<protein>
    <submittedName>
        <fullName evidence="2">Uncharacterized protein</fullName>
    </submittedName>
</protein>
<gene>
    <name evidence="2" type="ORF">METZ01_LOCUS439180</name>
</gene>
<reference evidence="2" key="1">
    <citation type="submission" date="2018-05" db="EMBL/GenBank/DDBJ databases">
        <authorList>
            <person name="Lanie J.A."/>
            <person name="Ng W.-L."/>
            <person name="Kazmierczak K.M."/>
            <person name="Andrzejewski T.M."/>
            <person name="Davidsen T.M."/>
            <person name="Wayne K.J."/>
            <person name="Tettelin H."/>
            <person name="Glass J.I."/>
            <person name="Rusch D."/>
            <person name="Podicherti R."/>
            <person name="Tsui H.-C.T."/>
            <person name="Winkler M.E."/>
        </authorList>
    </citation>
    <scope>NUCLEOTIDE SEQUENCE</scope>
</reference>
<name>A0A382YST1_9ZZZZ</name>
<evidence type="ECO:0000256" key="1">
    <source>
        <dbReference type="SAM" id="MobiDB-lite"/>
    </source>
</evidence>
<feature type="non-terminal residue" evidence="2">
    <location>
        <position position="25"/>
    </location>
</feature>
<feature type="region of interest" description="Disordered" evidence="1">
    <location>
        <begin position="1"/>
        <end position="25"/>
    </location>
</feature>
<sequence length="25" mass="2840">MMAGYFILSETRSESVRETGESDFP</sequence>
<feature type="compositionally biased region" description="Basic and acidic residues" evidence="1">
    <location>
        <begin position="11"/>
        <end position="25"/>
    </location>
</feature>
<organism evidence="2">
    <name type="scientific">marine metagenome</name>
    <dbReference type="NCBI Taxonomy" id="408172"/>
    <lineage>
        <taxon>unclassified sequences</taxon>
        <taxon>metagenomes</taxon>
        <taxon>ecological metagenomes</taxon>
    </lineage>
</organism>
<dbReference type="AlphaFoldDB" id="A0A382YST1"/>
<evidence type="ECO:0000313" key="2">
    <source>
        <dbReference type="EMBL" id="SVD86326.1"/>
    </source>
</evidence>
<accession>A0A382YST1</accession>
<dbReference type="EMBL" id="UINC01178263">
    <property type="protein sequence ID" value="SVD86326.1"/>
    <property type="molecule type" value="Genomic_DNA"/>
</dbReference>
<proteinExistence type="predicted"/>